<dbReference type="Proteomes" id="UP000015530">
    <property type="component" value="Unassembled WGS sequence"/>
</dbReference>
<sequence length="10" mass="1246">MLRRQLEEDG</sequence>
<proteinExistence type="predicted"/>
<name>T0LC60_COLGC</name>
<dbReference type="HOGENOM" id="CLU_3438367_0_0_1"/>
<organism evidence="1 2">
    <name type="scientific">Colletotrichum gloeosporioides (strain Cg-14)</name>
    <name type="common">Anthracnose fungus</name>
    <name type="synonym">Glomerella cingulata</name>
    <dbReference type="NCBI Taxonomy" id="1237896"/>
    <lineage>
        <taxon>Eukaryota</taxon>
        <taxon>Fungi</taxon>
        <taxon>Dikarya</taxon>
        <taxon>Ascomycota</taxon>
        <taxon>Pezizomycotina</taxon>
        <taxon>Sordariomycetes</taxon>
        <taxon>Hypocreomycetidae</taxon>
        <taxon>Glomerellales</taxon>
        <taxon>Glomerellaceae</taxon>
        <taxon>Colletotrichum</taxon>
        <taxon>Colletotrichum gloeosporioides species complex</taxon>
    </lineage>
</organism>
<comment type="caution">
    <text evidence="1">The sequence shown here is derived from an EMBL/GenBank/DDBJ whole genome shotgun (WGS) entry which is preliminary data.</text>
</comment>
<dbReference type="EMBL" id="AMYD01003614">
    <property type="protein sequence ID" value="EQB45875.1"/>
    <property type="molecule type" value="Genomic_DNA"/>
</dbReference>
<reference evidence="2" key="1">
    <citation type="journal article" date="2013" name="Mol. Plant Microbe Interact.">
        <title>Global aspects of pacC regulation of pathogenicity genes in Colletotrichum gloeosporioides as revealed by transcriptome analysis.</title>
        <authorList>
            <person name="Alkan N."/>
            <person name="Meng X."/>
            <person name="Friedlander G."/>
            <person name="Reuveni E."/>
            <person name="Sukno S."/>
            <person name="Sherman A."/>
            <person name="Thon M."/>
            <person name="Fluhr R."/>
            <person name="Prusky D."/>
        </authorList>
    </citation>
    <scope>NUCLEOTIDE SEQUENCE [LARGE SCALE GENOMIC DNA]</scope>
    <source>
        <strain evidence="2">Cg-14</strain>
    </source>
</reference>
<gene>
    <name evidence="1" type="ORF">CGLO_15179</name>
</gene>
<evidence type="ECO:0000313" key="2">
    <source>
        <dbReference type="Proteomes" id="UP000015530"/>
    </source>
</evidence>
<protein>
    <submittedName>
        <fullName evidence="1">Uncharacterized protein</fullName>
    </submittedName>
</protein>
<accession>T0LC60</accession>
<evidence type="ECO:0000313" key="1">
    <source>
        <dbReference type="EMBL" id="EQB45875.1"/>
    </source>
</evidence>